<dbReference type="GO" id="GO:0016887">
    <property type="term" value="F:ATP hydrolysis activity"/>
    <property type="evidence" value="ECO:0007669"/>
    <property type="project" value="InterPro"/>
</dbReference>
<protein>
    <submittedName>
        <fullName evidence="6">Stage V sporulation protein K</fullName>
    </submittedName>
</protein>
<evidence type="ECO:0000256" key="3">
    <source>
        <dbReference type="ARBA" id="ARBA00022840"/>
    </source>
</evidence>
<dbReference type="GO" id="GO:0005524">
    <property type="term" value="F:ATP binding"/>
    <property type="evidence" value="ECO:0007669"/>
    <property type="project" value="UniProtKB-KW"/>
</dbReference>
<dbReference type="FunFam" id="3.40.50.300:FF:000216">
    <property type="entry name" value="Type VII secretion ATPase EccA"/>
    <property type="match status" value="1"/>
</dbReference>
<keyword evidence="3" id="KW-0067">ATP-binding</keyword>
<dbReference type="Pfam" id="PF17866">
    <property type="entry name" value="AAA_lid_6"/>
    <property type="match status" value="1"/>
</dbReference>
<dbReference type="InterPro" id="IPR050773">
    <property type="entry name" value="CbxX/CfxQ_RuBisCO_ESX"/>
</dbReference>
<dbReference type="InterPro" id="IPR041627">
    <property type="entry name" value="AAA_lid_6"/>
</dbReference>
<dbReference type="InterPro" id="IPR003959">
    <property type="entry name" value="ATPase_AAA_core"/>
</dbReference>
<dbReference type="EMBL" id="SJPY01000001">
    <property type="protein sequence ID" value="TWU45358.1"/>
    <property type="molecule type" value="Genomic_DNA"/>
</dbReference>
<sequence length="654" mass="72660">MHAKRRCCVVQRAVAGEVFLRYDKTLVHPPSRMCLCSNMSDLPDDQIIESIRLYRETLEETKALYVGSGNVIRQSYGWASNEGAGRKAGEDSDPQSIADQMDDLHQGLLMKVFAAAVPDASSRTMEQRQLGRVLLQHLWGKSVLGSQLHEAVDWLISASKDFQWRDLVRPFVEVAAIRDRWGELETLVMRMANLLVAIDGDTSAADNANLEAMRKQMKELRGDSVPEHNSQVDSDNARDAIDWLRAEAKRLREGASVTAAEKPTVTTSAGPGKGYSSAAAKESGANQSKVAAEPVDERTPEQRLAEARGKLDQLIGLEAIKDQIQTLTNFLKMETWRQKEGLPTSRPSLHMAFVGNPGTGKTTVARIIAEIYGSLGILEKGHLVETDRSGLVAEYAGQTGPKTNAKIDEALDGVLFIDEAYTLIDENGQDQYGREAVQTLLKRMEDQRDRLIVILAGYPVEMRTMIRSNPGLSSRVGTTMHFDDYSPEDLCRIFELIAKKSKYSLPTESRRRLLRGFTYLYVNRDRHFGNGRTSRNSFERSVRRLANRLAAMTEVTRDDLTTLKADDIEVAEVTQQHLILLAADKGSVRVRCSHCEKPSVIDDQLLGTTVKCESCKEKFAADWGDPVMEMPKPGETAAKEKIPPESGEPAPKLS</sequence>
<dbReference type="Gene3D" id="1.10.8.60">
    <property type="match status" value="1"/>
</dbReference>
<evidence type="ECO:0000313" key="7">
    <source>
        <dbReference type="Proteomes" id="UP000315471"/>
    </source>
</evidence>
<keyword evidence="7" id="KW-1185">Reference proteome</keyword>
<evidence type="ECO:0000259" key="5">
    <source>
        <dbReference type="SMART" id="SM00382"/>
    </source>
</evidence>
<dbReference type="PANTHER" id="PTHR43392:SF2">
    <property type="entry name" value="AAA-TYPE ATPASE FAMILY PROTEIN _ ANKYRIN REPEAT FAMILY PROTEIN"/>
    <property type="match status" value="1"/>
</dbReference>
<evidence type="ECO:0000256" key="4">
    <source>
        <dbReference type="SAM" id="MobiDB-lite"/>
    </source>
</evidence>
<dbReference type="SUPFAM" id="SSF52540">
    <property type="entry name" value="P-loop containing nucleoside triphosphate hydrolases"/>
    <property type="match status" value="1"/>
</dbReference>
<comment type="caution">
    <text evidence="6">The sequence shown here is derived from an EMBL/GenBank/DDBJ whole genome shotgun (WGS) entry which is preliminary data.</text>
</comment>
<keyword evidence="2" id="KW-0547">Nucleotide-binding</keyword>
<dbReference type="Proteomes" id="UP000315471">
    <property type="component" value="Unassembled WGS sequence"/>
</dbReference>
<dbReference type="SMART" id="SM00382">
    <property type="entry name" value="AAA"/>
    <property type="match status" value="1"/>
</dbReference>
<dbReference type="PRINTS" id="PR00819">
    <property type="entry name" value="CBXCFQXSUPER"/>
</dbReference>
<gene>
    <name evidence="6" type="primary">spoVK_1</name>
    <name evidence="6" type="ORF">Q31b_05300</name>
</gene>
<feature type="region of interest" description="Disordered" evidence="4">
    <location>
        <begin position="254"/>
        <end position="302"/>
    </location>
</feature>
<dbReference type="PANTHER" id="PTHR43392">
    <property type="entry name" value="AAA-TYPE ATPASE FAMILY PROTEIN / ANKYRIN REPEAT FAMILY PROTEIN"/>
    <property type="match status" value="1"/>
</dbReference>
<evidence type="ECO:0000256" key="1">
    <source>
        <dbReference type="ARBA" id="ARBA00010378"/>
    </source>
</evidence>
<name>A0A5C6E950_9BACT</name>
<dbReference type="Gene3D" id="3.40.50.300">
    <property type="entry name" value="P-loop containing nucleotide triphosphate hydrolases"/>
    <property type="match status" value="1"/>
</dbReference>
<dbReference type="InterPro" id="IPR027417">
    <property type="entry name" value="P-loop_NTPase"/>
</dbReference>
<dbReference type="InterPro" id="IPR000641">
    <property type="entry name" value="CbxX/CfxQ"/>
</dbReference>
<feature type="domain" description="AAA+ ATPase" evidence="5">
    <location>
        <begin position="347"/>
        <end position="486"/>
    </location>
</feature>
<dbReference type="Pfam" id="PF00004">
    <property type="entry name" value="AAA"/>
    <property type="match status" value="1"/>
</dbReference>
<dbReference type="InterPro" id="IPR003593">
    <property type="entry name" value="AAA+_ATPase"/>
</dbReference>
<comment type="similarity">
    <text evidence="1">Belongs to the CbxX/CfxQ family.</text>
</comment>
<evidence type="ECO:0000313" key="6">
    <source>
        <dbReference type="EMBL" id="TWU45358.1"/>
    </source>
</evidence>
<evidence type="ECO:0000256" key="2">
    <source>
        <dbReference type="ARBA" id="ARBA00022741"/>
    </source>
</evidence>
<feature type="region of interest" description="Disordered" evidence="4">
    <location>
        <begin position="624"/>
        <end position="654"/>
    </location>
</feature>
<dbReference type="AlphaFoldDB" id="A0A5C6E950"/>
<organism evidence="6 7">
    <name type="scientific">Novipirellula aureliae</name>
    <dbReference type="NCBI Taxonomy" id="2527966"/>
    <lineage>
        <taxon>Bacteria</taxon>
        <taxon>Pseudomonadati</taxon>
        <taxon>Planctomycetota</taxon>
        <taxon>Planctomycetia</taxon>
        <taxon>Pirellulales</taxon>
        <taxon>Pirellulaceae</taxon>
        <taxon>Novipirellula</taxon>
    </lineage>
</organism>
<reference evidence="6 7" key="1">
    <citation type="submission" date="2019-02" db="EMBL/GenBank/DDBJ databases">
        <title>Deep-cultivation of Planctomycetes and their phenomic and genomic characterization uncovers novel biology.</title>
        <authorList>
            <person name="Wiegand S."/>
            <person name="Jogler M."/>
            <person name="Boedeker C."/>
            <person name="Pinto D."/>
            <person name="Vollmers J."/>
            <person name="Rivas-Marin E."/>
            <person name="Kohn T."/>
            <person name="Peeters S.H."/>
            <person name="Heuer A."/>
            <person name="Rast P."/>
            <person name="Oberbeckmann S."/>
            <person name="Bunk B."/>
            <person name="Jeske O."/>
            <person name="Meyerdierks A."/>
            <person name="Storesund J.E."/>
            <person name="Kallscheuer N."/>
            <person name="Luecker S."/>
            <person name="Lage O.M."/>
            <person name="Pohl T."/>
            <person name="Merkel B.J."/>
            <person name="Hornburger P."/>
            <person name="Mueller R.-W."/>
            <person name="Bruemmer F."/>
            <person name="Labrenz M."/>
            <person name="Spormann A.M."/>
            <person name="Op Den Camp H."/>
            <person name="Overmann J."/>
            <person name="Amann R."/>
            <person name="Jetten M.S.M."/>
            <person name="Mascher T."/>
            <person name="Medema M.H."/>
            <person name="Devos D.P."/>
            <person name="Kaster A.-K."/>
            <person name="Ovreas L."/>
            <person name="Rohde M."/>
            <person name="Galperin M.Y."/>
            <person name="Jogler C."/>
        </authorList>
    </citation>
    <scope>NUCLEOTIDE SEQUENCE [LARGE SCALE GENOMIC DNA]</scope>
    <source>
        <strain evidence="6 7">Q31b</strain>
    </source>
</reference>
<proteinExistence type="inferred from homology"/>
<accession>A0A5C6E950</accession>